<feature type="region of interest" description="Disordered" evidence="1">
    <location>
        <begin position="29"/>
        <end position="57"/>
    </location>
</feature>
<reference evidence="2" key="1">
    <citation type="journal article" date="2015" name="Nature">
        <title>Complex archaea that bridge the gap between prokaryotes and eukaryotes.</title>
        <authorList>
            <person name="Spang A."/>
            <person name="Saw J.H."/>
            <person name="Jorgensen S.L."/>
            <person name="Zaremba-Niedzwiedzka K."/>
            <person name="Martijn J."/>
            <person name="Lind A.E."/>
            <person name="van Eijk R."/>
            <person name="Schleper C."/>
            <person name="Guy L."/>
            <person name="Ettema T.J."/>
        </authorList>
    </citation>
    <scope>NUCLEOTIDE SEQUENCE</scope>
</reference>
<comment type="caution">
    <text evidence="2">The sequence shown here is derived from an EMBL/GenBank/DDBJ whole genome shotgun (WGS) entry which is preliminary data.</text>
</comment>
<gene>
    <name evidence="2" type="ORF">LCGC14_1855620</name>
</gene>
<sequence>MTYLMYYLINTIAGTTTNDDTIIVAKHRPEHREEHREEQKMTGNENLKYKLTGGTPG</sequence>
<protein>
    <submittedName>
        <fullName evidence="2">Uncharacterized protein</fullName>
    </submittedName>
</protein>
<proteinExistence type="predicted"/>
<organism evidence="2">
    <name type="scientific">marine sediment metagenome</name>
    <dbReference type="NCBI Taxonomy" id="412755"/>
    <lineage>
        <taxon>unclassified sequences</taxon>
        <taxon>metagenomes</taxon>
        <taxon>ecological metagenomes</taxon>
    </lineage>
</organism>
<accession>A0A0F9G8Y6</accession>
<evidence type="ECO:0000256" key="1">
    <source>
        <dbReference type="SAM" id="MobiDB-lite"/>
    </source>
</evidence>
<dbReference type="AlphaFoldDB" id="A0A0F9G8Y6"/>
<evidence type="ECO:0000313" key="2">
    <source>
        <dbReference type="EMBL" id="KKL95334.1"/>
    </source>
</evidence>
<feature type="compositionally biased region" description="Basic and acidic residues" evidence="1">
    <location>
        <begin position="30"/>
        <end position="40"/>
    </location>
</feature>
<dbReference type="EMBL" id="LAZR01018702">
    <property type="protein sequence ID" value="KKL95334.1"/>
    <property type="molecule type" value="Genomic_DNA"/>
</dbReference>
<name>A0A0F9G8Y6_9ZZZZ</name>